<comment type="caution">
    <text evidence="2">The sequence shown here is derived from an EMBL/GenBank/DDBJ whole genome shotgun (WGS) entry which is preliminary data.</text>
</comment>
<organism evidence="2 3">
    <name type="scientific">Pomacea canaliculata</name>
    <name type="common">Golden apple snail</name>
    <dbReference type="NCBI Taxonomy" id="400727"/>
    <lineage>
        <taxon>Eukaryota</taxon>
        <taxon>Metazoa</taxon>
        <taxon>Spiralia</taxon>
        <taxon>Lophotrochozoa</taxon>
        <taxon>Mollusca</taxon>
        <taxon>Gastropoda</taxon>
        <taxon>Caenogastropoda</taxon>
        <taxon>Architaenioglossa</taxon>
        <taxon>Ampullarioidea</taxon>
        <taxon>Ampullariidae</taxon>
        <taxon>Pomacea</taxon>
    </lineage>
</organism>
<sequence>MAQIEEKRKIRQMKFPDLRGRHDCESFQKSLDDPSFKVWNDEGDHSAYAPHRCFDNIIDPVSGFVSVGGDVDRHTGHERIRSMVQLNRTPQSADPKEKNSIRVNDPAAPPELRRENTWAPGEPTKWNSRKVSDGWIRSQLGGWTSEYDPRKPAPELIRAKSMYIPKPPSEESKYSRDHLALRYLYSSSTQRGYEEVPWDTMLPPKMWAPVTTLENKPDQISQCFSQRRYEPAAQEWQALGRSFDWFQQRRGYYKSAPITFCSPCPRAHQIPLYGGCIGAENLEEMDNVQESFHPFTIKRVIIPCPSETSHRPNIPGYKGCTLWQGYYAPAHSQVSEYTIQPTTLAVHRPMPLSGPPNLVKREAEMSRMVTLVPPCNPFNTINKEEVVVS</sequence>
<accession>A0A2T7P8Q7</accession>
<dbReference type="OrthoDB" id="5983862at2759"/>
<dbReference type="Pfam" id="PF15073">
    <property type="entry name" value="SPATA48"/>
    <property type="match status" value="1"/>
</dbReference>
<protein>
    <submittedName>
        <fullName evidence="2">Uncharacterized protein</fullName>
    </submittedName>
</protein>
<dbReference type="EMBL" id="PZQS01000005">
    <property type="protein sequence ID" value="PVD29803.1"/>
    <property type="molecule type" value="Genomic_DNA"/>
</dbReference>
<keyword evidence="3" id="KW-1185">Reference proteome</keyword>
<dbReference type="PANTHER" id="PTHR34759">
    <property type="entry name" value="SPERMATOGENESIS-ASSOCIATED PROTEIN 48"/>
    <property type="match status" value="1"/>
</dbReference>
<evidence type="ECO:0000313" key="2">
    <source>
        <dbReference type="EMBL" id="PVD29803.1"/>
    </source>
</evidence>
<dbReference type="PANTHER" id="PTHR34759:SF1">
    <property type="entry name" value="SPERMATOGENESIS-ASSOCIATED PROTEIN 48"/>
    <property type="match status" value="1"/>
</dbReference>
<feature type="region of interest" description="Disordered" evidence="1">
    <location>
        <begin position="86"/>
        <end position="125"/>
    </location>
</feature>
<proteinExistence type="predicted"/>
<dbReference type="STRING" id="400727.A0A2T7P8Q7"/>
<evidence type="ECO:0000256" key="1">
    <source>
        <dbReference type="SAM" id="MobiDB-lite"/>
    </source>
</evidence>
<gene>
    <name evidence="2" type="ORF">C0Q70_09060</name>
</gene>
<dbReference type="Proteomes" id="UP000245119">
    <property type="component" value="Linkage Group LG5"/>
</dbReference>
<name>A0A2T7P8Q7_POMCA</name>
<evidence type="ECO:0000313" key="3">
    <source>
        <dbReference type="Proteomes" id="UP000245119"/>
    </source>
</evidence>
<dbReference type="AlphaFoldDB" id="A0A2T7P8Q7"/>
<reference evidence="2 3" key="1">
    <citation type="submission" date="2018-04" db="EMBL/GenBank/DDBJ databases">
        <title>The genome of golden apple snail Pomacea canaliculata provides insight into stress tolerance and invasive adaptation.</title>
        <authorList>
            <person name="Liu C."/>
            <person name="Liu B."/>
            <person name="Ren Y."/>
            <person name="Zhang Y."/>
            <person name="Wang H."/>
            <person name="Li S."/>
            <person name="Jiang F."/>
            <person name="Yin L."/>
            <person name="Zhang G."/>
            <person name="Qian W."/>
            <person name="Fan W."/>
        </authorList>
    </citation>
    <scope>NUCLEOTIDE SEQUENCE [LARGE SCALE GENOMIC DNA]</scope>
    <source>
        <strain evidence="2">SZHN2017</strain>
        <tissue evidence="2">Muscle</tissue>
    </source>
</reference>
<dbReference type="InterPro" id="IPR027867">
    <property type="entry name" value="SPATA48"/>
</dbReference>